<dbReference type="InterPro" id="IPR008988">
    <property type="entry name" value="Transcriptional_repressor_C"/>
</dbReference>
<dbReference type="InterPro" id="IPR038157">
    <property type="entry name" value="FeoA_core_dom"/>
</dbReference>
<evidence type="ECO:0000313" key="3">
    <source>
        <dbReference type="EMBL" id="SHI03263.1"/>
    </source>
</evidence>
<dbReference type="RefSeq" id="WP_073078470.1">
    <property type="nucleotide sequence ID" value="NZ_FQXV01000006.1"/>
</dbReference>
<sequence>MLLSLAPLGDVHQVKAIWAGDKVKNALEEAGITVDCELVVVLRPCEDSLIVRVKDKRIAISGALARKIIV</sequence>
<dbReference type="InterPro" id="IPR007167">
    <property type="entry name" value="Fe-transptr_FeoA-like"/>
</dbReference>
<dbReference type="EMBL" id="FQXV01000006">
    <property type="protein sequence ID" value="SHI03263.1"/>
    <property type="molecule type" value="Genomic_DNA"/>
</dbReference>
<dbReference type="Gene3D" id="2.30.30.90">
    <property type="match status" value="1"/>
</dbReference>
<reference evidence="3 4" key="1">
    <citation type="submission" date="2016-11" db="EMBL/GenBank/DDBJ databases">
        <authorList>
            <person name="Jaros S."/>
            <person name="Januszkiewicz K."/>
            <person name="Wedrychowicz H."/>
        </authorList>
    </citation>
    <scope>NUCLEOTIDE SEQUENCE [LARGE SCALE GENOMIC DNA]</scope>
    <source>
        <strain evidence="3 4">DSM 10068</strain>
    </source>
</reference>
<gene>
    <name evidence="3" type="ORF">SAMN02745823_02038</name>
</gene>
<dbReference type="AlphaFoldDB" id="A0A1M5XVI9"/>
<evidence type="ECO:0000256" key="1">
    <source>
        <dbReference type="ARBA" id="ARBA00023004"/>
    </source>
</evidence>
<evidence type="ECO:0000259" key="2">
    <source>
        <dbReference type="SMART" id="SM00899"/>
    </source>
</evidence>
<organism evidence="3 4">
    <name type="scientific">Sporobacter termitidis DSM 10068</name>
    <dbReference type="NCBI Taxonomy" id="1123282"/>
    <lineage>
        <taxon>Bacteria</taxon>
        <taxon>Bacillati</taxon>
        <taxon>Bacillota</taxon>
        <taxon>Clostridia</taxon>
        <taxon>Eubacteriales</taxon>
        <taxon>Oscillospiraceae</taxon>
        <taxon>Sporobacter</taxon>
    </lineage>
</organism>
<feature type="domain" description="Ferrous iron transporter FeoA-like" evidence="2">
    <location>
        <begin position="1"/>
        <end position="70"/>
    </location>
</feature>
<dbReference type="SUPFAM" id="SSF50037">
    <property type="entry name" value="C-terminal domain of transcriptional repressors"/>
    <property type="match status" value="1"/>
</dbReference>
<dbReference type="SMART" id="SM00899">
    <property type="entry name" value="FeoA"/>
    <property type="match status" value="1"/>
</dbReference>
<keyword evidence="4" id="KW-1185">Reference proteome</keyword>
<dbReference type="STRING" id="1123282.SAMN02745823_02038"/>
<evidence type="ECO:0000313" key="4">
    <source>
        <dbReference type="Proteomes" id="UP000183995"/>
    </source>
</evidence>
<accession>A0A1M5XVI9</accession>
<dbReference type="Pfam" id="PF04023">
    <property type="entry name" value="FeoA"/>
    <property type="match status" value="1"/>
</dbReference>
<dbReference type="Proteomes" id="UP000183995">
    <property type="component" value="Unassembled WGS sequence"/>
</dbReference>
<dbReference type="GO" id="GO:0046914">
    <property type="term" value="F:transition metal ion binding"/>
    <property type="evidence" value="ECO:0007669"/>
    <property type="project" value="InterPro"/>
</dbReference>
<proteinExistence type="predicted"/>
<protein>
    <submittedName>
        <fullName evidence="3">Fe2+ transport system protein FeoA</fullName>
    </submittedName>
</protein>
<keyword evidence="1" id="KW-0408">Iron</keyword>
<name>A0A1M5XVI9_9FIRM</name>